<evidence type="ECO:0000313" key="15">
    <source>
        <dbReference type="Proteomes" id="UP000600139"/>
    </source>
</evidence>
<evidence type="ECO:0000256" key="9">
    <source>
        <dbReference type="ARBA" id="ARBA00023150"/>
    </source>
</evidence>
<dbReference type="GO" id="GO:0006777">
    <property type="term" value="P:Mo-molybdopterin cofactor biosynthetic process"/>
    <property type="evidence" value="ECO:0007669"/>
    <property type="project" value="UniProtKB-UniRule"/>
</dbReference>
<dbReference type="SFLD" id="SFLDG01067">
    <property type="entry name" value="SPASM/twitch_domain_containing"/>
    <property type="match status" value="1"/>
</dbReference>
<feature type="binding site" evidence="12">
    <location>
        <position position="82"/>
    </location>
    <ligand>
        <name>GTP</name>
        <dbReference type="ChEBI" id="CHEBI:37565"/>
    </ligand>
</feature>
<dbReference type="SFLD" id="SFLDS00029">
    <property type="entry name" value="Radical_SAM"/>
    <property type="match status" value="1"/>
</dbReference>
<dbReference type="Gene3D" id="3.20.20.70">
    <property type="entry name" value="Aldolase class I"/>
    <property type="match status" value="1"/>
</dbReference>
<dbReference type="Pfam" id="PF04055">
    <property type="entry name" value="Radical_SAM"/>
    <property type="match status" value="1"/>
</dbReference>
<keyword evidence="5 12" id="KW-0547">Nucleotide-binding</keyword>
<evidence type="ECO:0000259" key="13">
    <source>
        <dbReference type="PROSITE" id="PS51918"/>
    </source>
</evidence>
<keyword evidence="7 12" id="KW-0411">Iron-sulfur</keyword>
<dbReference type="GO" id="GO:0061799">
    <property type="term" value="F:cyclic pyranopterin monophosphate synthase activity"/>
    <property type="evidence" value="ECO:0007669"/>
    <property type="project" value="TreeGrafter"/>
</dbReference>
<dbReference type="InterPro" id="IPR007197">
    <property type="entry name" value="rSAM"/>
</dbReference>
<feature type="binding site" evidence="12">
    <location>
        <position position="35"/>
    </location>
    <ligand>
        <name>[4Fe-4S] cluster</name>
        <dbReference type="ChEBI" id="CHEBI:49883"/>
        <label>1</label>
        <note>4Fe-4S-S-AdoMet</note>
    </ligand>
</feature>
<feature type="binding site" evidence="12">
    <location>
        <position position="42"/>
    </location>
    <ligand>
        <name>[4Fe-4S] cluster</name>
        <dbReference type="ChEBI" id="CHEBI:49883"/>
        <label>1</label>
        <note>4Fe-4S-S-AdoMet</note>
    </ligand>
</feature>
<dbReference type="EMBL" id="JAENIK010000004">
    <property type="protein sequence ID" value="MBK1814762.1"/>
    <property type="molecule type" value="Genomic_DNA"/>
</dbReference>
<dbReference type="HAMAP" id="MF_01225_B">
    <property type="entry name" value="MoaA_B"/>
    <property type="match status" value="1"/>
</dbReference>
<feature type="binding site" evidence="12">
    <location>
        <position position="209"/>
    </location>
    <ligand>
        <name>S-adenosyl-L-methionine</name>
        <dbReference type="ChEBI" id="CHEBI:59789"/>
    </ligand>
</feature>
<dbReference type="SFLD" id="SFLDG01383">
    <property type="entry name" value="cyclic_pyranopterin_phosphate"/>
    <property type="match status" value="1"/>
</dbReference>
<comment type="subunit">
    <text evidence="12">Monomer and homodimer.</text>
</comment>
<feature type="binding site" evidence="12">
    <location>
        <position position="41"/>
    </location>
    <ligand>
        <name>S-adenosyl-L-methionine</name>
        <dbReference type="ChEBI" id="CHEBI:59789"/>
    </ligand>
</feature>
<comment type="cofactor">
    <cofactor evidence="12">
        <name>[4Fe-4S] cluster</name>
        <dbReference type="ChEBI" id="CHEBI:49883"/>
    </cofactor>
    <text evidence="12">Binds 2 [4Fe-4S] clusters. Binds 1 [4Fe-4S] cluster coordinated with 3 cysteines and an exchangeable S-adenosyl-L-methionine and 1 [4Fe-4S] cluster coordinated with 3 cysteines and the GTP-derived substrate.</text>
</comment>
<comment type="pathway">
    <text evidence="12">Cofactor biosynthesis; molybdopterin biosynthesis.</text>
</comment>
<feature type="binding site" evidence="12">
    <location>
        <position position="289"/>
    </location>
    <ligand>
        <name>[4Fe-4S] cluster</name>
        <dbReference type="ChEBI" id="CHEBI:49883"/>
        <label>2</label>
        <note>4Fe-4S-substrate</note>
    </ligand>
</feature>
<accession>A0A934V684</accession>
<dbReference type="AlphaFoldDB" id="A0A934V684"/>
<feature type="binding site" evidence="12">
    <location>
        <position position="275"/>
    </location>
    <ligand>
        <name>[4Fe-4S] cluster</name>
        <dbReference type="ChEBI" id="CHEBI:49883"/>
        <label>2</label>
        <note>4Fe-4S-substrate</note>
    </ligand>
</feature>
<feature type="binding site" evidence="12">
    <location>
        <position position="272"/>
    </location>
    <ligand>
        <name>[4Fe-4S] cluster</name>
        <dbReference type="ChEBI" id="CHEBI:49883"/>
        <label>2</label>
        <note>4Fe-4S-substrate</note>
    </ligand>
</feature>
<dbReference type="Proteomes" id="UP000600139">
    <property type="component" value="Unassembled WGS sequence"/>
</dbReference>
<evidence type="ECO:0000256" key="8">
    <source>
        <dbReference type="ARBA" id="ARBA00023134"/>
    </source>
</evidence>
<evidence type="ECO:0000313" key="14">
    <source>
        <dbReference type="EMBL" id="MBK1814762.1"/>
    </source>
</evidence>
<organism evidence="14 15">
    <name type="scientific">Luteolibacter yonseiensis</name>
    <dbReference type="NCBI Taxonomy" id="1144680"/>
    <lineage>
        <taxon>Bacteria</taxon>
        <taxon>Pseudomonadati</taxon>
        <taxon>Verrucomicrobiota</taxon>
        <taxon>Verrucomicrobiia</taxon>
        <taxon>Verrucomicrobiales</taxon>
        <taxon>Verrucomicrobiaceae</taxon>
        <taxon>Luteolibacter</taxon>
    </lineage>
</organism>
<feature type="domain" description="Radical SAM core" evidence="13">
    <location>
        <begin position="19"/>
        <end position="245"/>
    </location>
</feature>
<dbReference type="PROSITE" id="PS51918">
    <property type="entry name" value="RADICAL_SAM"/>
    <property type="match status" value="1"/>
</dbReference>
<evidence type="ECO:0000256" key="2">
    <source>
        <dbReference type="ARBA" id="ARBA00022485"/>
    </source>
</evidence>
<evidence type="ECO:0000256" key="4">
    <source>
        <dbReference type="ARBA" id="ARBA00022723"/>
    </source>
</evidence>
<dbReference type="GO" id="GO:0051539">
    <property type="term" value="F:4 iron, 4 sulfur cluster binding"/>
    <property type="evidence" value="ECO:0007669"/>
    <property type="project" value="UniProtKB-UniRule"/>
</dbReference>
<dbReference type="InterPro" id="IPR000385">
    <property type="entry name" value="MoaA_NifB_PqqE_Fe-S-bd_CS"/>
</dbReference>
<dbReference type="PANTHER" id="PTHR22960:SF0">
    <property type="entry name" value="MOLYBDENUM COFACTOR BIOSYNTHESIS PROTEIN 1"/>
    <property type="match status" value="1"/>
</dbReference>
<reference evidence="14" key="1">
    <citation type="submission" date="2021-01" db="EMBL/GenBank/DDBJ databases">
        <title>Modified the classification status of verrucomicrobia.</title>
        <authorList>
            <person name="Feng X."/>
        </authorList>
    </citation>
    <scope>NUCLEOTIDE SEQUENCE</scope>
    <source>
        <strain evidence="14">JCM 18052</strain>
    </source>
</reference>
<feature type="binding site" evidence="12">
    <location>
        <position position="86"/>
    </location>
    <ligand>
        <name>S-adenosyl-L-methionine</name>
        <dbReference type="ChEBI" id="CHEBI:59789"/>
    </ligand>
</feature>
<comment type="similarity">
    <text evidence="12">Belongs to the radical SAM superfamily. MoaA family.</text>
</comment>
<feature type="binding site" evidence="12">
    <location>
        <position position="137"/>
    </location>
    <ligand>
        <name>S-adenosyl-L-methionine</name>
        <dbReference type="ChEBI" id="CHEBI:59789"/>
    </ligand>
</feature>
<feature type="binding site" evidence="12">
    <location>
        <position position="39"/>
    </location>
    <ligand>
        <name>[4Fe-4S] cluster</name>
        <dbReference type="ChEBI" id="CHEBI:49883"/>
        <label>1</label>
        <note>4Fe-4S-S-AdoMet</note>
    </ligand>
</feature>
<dbReference type="InterPro" id="IPR013483">
    <property type="entry name" value="MoaA"/>
</dbReference>
<dbReference type="GO" id="GO:0061798">
    <property type="term" value="F:GTP 3',8'-cyclase activity"/>
    <property type="evidence" value="ECO:0007669"/>
    <property type="project" value="UniProtKB-UniRule"/>
</dbReference>
<gene>
    <name evidence="12 14" type="primary">moaA</name>
    <name evidence="14" type="ORF">JIN84_04000</name>
</gene>
<keyword evidence="6 12" id="KW-0408">Iron</keyword>
<feature type="binding site" evidence="12">
    <location>
        <position position="175"/>
    </location>
    <ligand>
        <name>GTP</name>
        <dbReference type="ChEBI" id="CHEBI:37565"/>
    </ligand>
</feature>
<evidence type="ECO:0000256" key="6">
    <source>
        <dbReference type="ARBA" id="ARBA00023004"/>
    </source>
</evidence>
<keyword evidence="15" id="KW-1185">Reference proteome</keyword>
<keyword evidence="9 12" id="KW-0501">Molybdenum cofactor biosynthesis</keyword>
<dbReference type="EC" id="4.1.99.22" evidence="1 12"/>
<evidence type="ECO:0000256" key="11">
    <source>
        <dbReference type="ARBA" id="ARBA00048697"/>
    </source>
</evidence>
<dbReference type="RefSeq" id="WP_200349714.1">
    <property type="nucleotide sequence ID" value="NZ_BAABHZ010000010.1"/>
</dbReference>
<dbReference type="Pfam" id="PF06463">
    <property type="entry name" value="Mob_synth_C"/>
    <property type="match status" value="1"/>
</dbReference>
<dbReference type="SFLD" id="SFLDG01386">
    <property type="entry name" value="main_SPASM_domain-containing"/>
    <property type="match status" value="1"/>
</dbReference>
<evidence type="ECO:0000256" key="1">
    <source>
        <dbReference type="ARBA" id="ARBA00012167"/>
    </source>
</evidence>
<keyword evidence="2 12" id="KW-0004">4Fe-4S</keyword>
<dbReference type="InterPro" id="IPR058240">
    <property type="entry name" value="rSAM_sf"/>
</dbReference>
<dbReference type="CDD" id="cd01335">
    <property type="entry name" value="Radical_SAM"/>
    <property type="match status" value="1"/>
</dbReference>
<dbReference type="PANTHER" id="PTHR22960">
    <property type="entry name" value="MOLYBDOPTERIN COFACTOR SYNTHESIS PROTEIN A"/>
    <property type="match status" value="1"/>
</dbReference>
<feature type="binding site" evidence="12">
    <location>
        <position position="28"/>
    </location>
    <ligand>
        <name>GTP</name>
        <dbReference type="ChEBI" id="CHEBI:37565"/>
    </ligand>
</feature>
<protein>
    <recommendedName>
        <fullName evidence="1 12">GTP 3',8-cyclase</fullName>
        <ecNumber evidence="1 12">4.1.99.22</ecNumber>
    </recommendedName>
    <alternativeName>
        <fullName evidence="12">Molybdenum cofactor biosynthesis protein A</fullName>
    </alternativeName>
</protein>
<dbReference type="GO" id="GO:0005525">
    <property type="term" value="F:GTP binding"/>
    <property type="evidence" value="ECO:0007669"/>
    <property type="project" value="UniProtKB-UniRule"/>
</dbReference>
<dbReference type="InterPro" id="IPR040064">
    <property type="entry name" value="MoaA-like"/>
</dbReference>
<evidence type="ECO:0000256" key="5">
    <source>
        <dbReference type="ARBA" id="ARBA00022741"/>
    </source>
</evidence>
<name>A0A934V684_9BACT</name>
<keyword evidence="10 12" id="KW-0456">Lyase</keyword>
<dbReference type="SMART" id="SM00729">
    <property type="entry name" value="Elp3"/>
    <property type="match status" value="1"/>
</dbReference>
<keyword evidence="8 12" id="KW-0342">GTP-binding</keyword>
<dbReference type="NCBIfam" id="TIGR02666">
    <property type="entry name" value="moaA"/>
    <property type="match status" value="1"/>
</dbReference>
<dbReference type="CDD" id="cd21117">
    <property type="entry name" value="Twitch_MoaA"/>
    <property type="match status" value="1"/>
</dbReference>
<keyword evidence="3 12" id="KW-0949">S-adenosyl-L-methionine</keyword>
<dbReference type="InterPro" id="IPR010505">
    <property type="entry name" value="MoaA_twitch"/>
</dbReference>
<sequence>MPPPGGAVASAAGSVLLDRLRRPLRDLRISLTDRCNFRCTYCMPREVFGPGYEYLHRRDLLDFEEITRLVGIFSALGTRKIRLTGGEPLMRRNVPELVSQLRRRAPEVELALTTNGSLLARFAGDLHAAGLHRVSVSLDALDDATFMKMNDADVPVSRVVEGIDAAVAAGFSPVKINSVIRRGVNEHAIEQLADRFSGPDHIVRFIEYMDVGNSNGWRMQDVVPASEIAARLEMDGSLSPLPPREIGEVARRFRTARGGEIGIIASVTQPFCKNCNRARLSSDGRLYTCLFGSHGTDLRGPLRAGASDHEIAEIIRATWELRGDRYSELRTAAGPKPRKIEMSAIGG</sequence>
<dbReference type="GO" id="GO:0046872">
    <property type="term" value="F:metal ion binding"/>
    <property type="evidence" value="ECO:0007669"/>
    <property type="project" value="UniProtKB-KW"/>
</dbReference>
<evidence type="ECO:0000256" key="7">
    <source>
        <dbReference type="ARBA" id="ARBA00023014"/>
    </source>
</evidence>
<dbReference type="PROSITE" id="PS01305">
    <property type="entry name" value="MOAA_NIFB_PQQE"/>
    <property type="match status" value="1"/>
</dbReference>
<keyword evidence="4 12" id="KW-0479">Metal-binding</keyword>
<evidence type="ECO:0000256" key="10">
    <source>
        <dbReference type="ARBA" id="ARBA00023239"/>
    </source>
</evidence>
<evidence type="ECO:0000256" key="12">
    <source>
        <dbReference type="HAMAP-Rule" id="MF_01225"/>
    </source>
</evidence>
<feature type="binding site" evidence="12">
    <location>
        <begin position="277"/>
        <end position="279"/>
    </location>
    <ligand>
        <name>GTP</name>
        <dbReference type="ChEBI" id="CHEBI:37565"/>
    </ligand>
</feature>
<dbReference type="InterPro" id="IPR050105">
    <property type="entry name" value="MoCo_biosynth_MoaA/MoaC"/>
</dbReference>
<feature type="binding site" evidence="12">
    <location>
        <position position="113"/>
    </location>
    <ligand>
        <name>GTP</name>
        <dbReference type="ChEBI" id="CHEBI:37565"/>
    </ligand>
</feature>
<comment type="caution">
    <text evidence="14">The sequence shown here is derived from an EMBL/GenBank/DDBJ whole genome shotgun (WGS) entry which is preliminary data.</text>
</comment>
<dbReference type="SUPFAM" id="SSF102114">
    <property type="entry name" value="Radical SAM enzymes"/>
    <property type="match status" value="1"/>
</dbReference>
<proteinExistence type="inferred from homology"/>
<evidence type="ECO:0000256" key="3">
    <source>
        <dbReference type="ARBA" id="ARBA00022691"/>
    </source>
</evidence>
<comment type="catalytic activity">
    <reaction evidence="11 12">
        <text>GTP + AH2 + S-adenosyl-L-methionine = (8S)-3',8-cyclo-7,8-dihydroguanosine 5'-triphosphate + 5'-deoxyadenosine + L-methionine + A + H(+)</text>
        <dbReference type="Rhea" id="RHEA:49576"/>
        <dbReference type="ChEBI" id="CHEBI:13193"/>
        <dbReference type="ChEBI" id="CHEBI:15378"/>
        <dbReference type="ChEBI" id="CHEBI:17319"/>
        <dbReference type="ChEBI" id="CHEBI:17499"/>
        <dbReference type="ChEBI" id="CHEBI:37565"/>
        <dbReference type="ChEBI" id="CHEBI:57844"/>
        <dbReference type="ChEBI" id="CHEBI:59789"/>
        <dbReference type="ChEBI" id="CHEBI:131766"/>
        <dbReference type="EC" id="4.1.99.22"/>
    </reaction>
</comment>
<dbReference type="InterPro" id="IPR013785">
    <property type="entry name" value="Aldolase_TIM"/>
</dbReference>
<comment type="function">
    <text evidence="12">Catalyzes the cyclization of GTP to (8S)-3',8-cyclo-7,8-dihydroguanosine 5'-triphosphate.</text>
</comment>
<dbReference type="InterPro" id="IPR006638">
    <property type="entry name" value="Elp3/MiaA/NifB-like_rSAM"/>
</dbReference>
<dbReference type="GO" id="GO:1904047">
    <property type="term" value="F:S-adenosyl-L-methionine binding"/>
    <property type="evidence" value="ECO:0007669"/>
    <property type="project" value="UniProtKB-UniRule"/>
</dbReference>